<reference evidence="2 3" key="1">
    <citation type="submission" date="2024-02" db="EMBL/GenBank/DDBJ databases">
        <authorList>
            <person name="Daric V."/>
            <person name="Darras S."/>
        </authorList>
    </citation>
    <scope>NUCLEOTIDE SEQUENCE [LARGE SCALE GENOMIC DNA]</scope>
</reference>
<comment type="caution">
    <text evidence="2">The sequence shown here is derived from an EMBL/GenBank/DDBJ whole genome shotgun (WGS) entry which is preliminary data.</text>
</comment>
<feature type="region of interest" description="Disordered" evidence="1">
    <location>
        <begin position="762"/>
        <end position="787"/>
    </location>
</feature>
<name>A0ABP0GGJ1_CLALP</name>
<feature type="region of interest" description="Disordered" evidence="1">
    <location>
        <begin position="1138"/>
        <end position="1168"/>
    </location>
</feature>
<feature type="region of interest" description="Disordered" evidence="1">
    <location>
        <begin position="1030"/>
        <end position="1050"/>
    </location>
</feature>
<gene>
    <name evidence="2" type="ORF">CVLEPA_LOCUS23449</name>
</gene>
<keyword evidence="3" id="KW-1185">Reference proteome</keyword>
<protein>
    <submittedName>
        <fullName evidence="2">Uncharacterized protein</fullName>
    </submittedName>
</protein>
<dbReference type="Proteomes" id="UP001642483">
    <property type="component" value="Unassembled WGS sequence"/>
</dbReference>
<evidence type="ECO:0000256" key="1">
    <source>
        <dbReference type="SAM" id="MobiDB-lite"/>
    </source>
</evidence>
<dbReference type="EMBL" id="CAWYQH010000119">
    <property type="protein sequence ID" value="CAK8690893.1"/>
    <property type="molecule type" value="Genomic_DNA"/>
</dbReference>
<feature type="compositionally biased region" description="Basic and acidic residues" evidence="1">
    <location>
        <begin position="335"/>
        <end position="351"/>
    </location>
</feature>
<accession>A0ABP0GGJ1</accession>
<organism evidence="2 3">
    <name type="scientific">Clavelina lepadiformis</name>
    <name type="common">Light-bulb sea squirt</name>
    <name type="synonym">Ascidia lepadiformis</name>
    <dbReference type="NCBI Taxonomy" id="159417"/>
    <lineage>
        <taxon>Eukaryota</taxon>
        <taxon>Metazoa</taxon>
        <taxon>Chordata</taxon>
        <taxon>Tunicata</taxon>
        <taxon>Ascidiacea</taxon>
        <taxon>Aplousobranchia</taxon>
        <taxon>Clavelinidae</taxon>
        <taxon>Clavelina</taxon>
    </lineage>
</organism>
<proteinExistence type="predicted"/>
<feature type="region of interest" description="Disordered" evidence="1">
    <location>
        <begin position="314"/>
        <end position="359"/>
    </location>
</feature>
<evidence type="ECO:0000313" key="2">
    <source>
        <dbReference type="EMBL" id="CAK8690893.1"/>
    </source>
</evidence>
<evidence type="ECO:0000313" key="3">
    <source>
        <dbReference type="Proteomes" id="UP001642483"/>
    </source>
</evidence>
<feature type="region of interest" description="Disordered" evidence="1">
    <location>
        <begin position="1"/>
        <end position="22"/>
    </location>
</feature>
<feature type="compositionally biased region" description="Polar residues" evidence="1">
    <location>
        <begin position="1143"/>
        <end position="1164"/>
    </location>
</feature>
<feature type="region of interest" description="Disordered" evidence="1">
    <location>
        <begin position="929"/>
        <end position="968"/>
    </location>
</feature>
<feature type="compositionally biased region" description="Polar residues" evidence="1">
    <location>
        <begin position="778"/>
        <end position="787"/>
    </location>
</feature>
<sequence length="1184" mass="132400">MHTLHLNDSANDDDSISISSGNEDRFGTDYSLSDIEDGLASKPSSTNVHSLINAPNWPSVVEAQVKLCHPSSLVSVGQKSRPEAVKTASNLHLKSPTKFSHCAPKSKKNTTRHWVGRLPLAFAVKRRTAVYGAQKLIPLFGQKEVKVETVCNLHDMNETCLDDVSYENGCSMVADIKETSLSDDILPISPSLPSIPAKVNKEIENAESDRFDIARNRSQSYSGFLDSPLSRCSSILSRRSLKTDTDEDSATPQKAVRQWKHYKRAMEAYRKSAEKARTGRSCENLSSNTLPLRGRSIFERESIYDFWDPKIPSYSPERRRSSDVTNINEETNDADSSRASDDIPAWEREPIRSTPSWQFRGDQNTLSLDYRSLLRRKSSKSSTKSPNWSPLRNSFRRSCRHSMEPDSITDIDAMIGCGSTTNFSDNTMVSNFHDCEDDSKNDSDVDAVTENVSKKSPERIVWSGYEKYLKSKAESEKLPRTSFGMRLAVLEKRKLPPISHECDEVSSATGSGSYPEVKPLDTLSQQDLSGTNLRDNKMIRKRNLSLSNTMLNFHHKALEVFQASHMSSYRQYHTVASPARLSKMLRRRAKKAALSPLSSPYTLKRSSHRTSSLGDNCTCEYNKDYMAIITHTSPPIDDVFPLPPPRMNESFNIASSCDHERFPTPPPFLSSTSVDDLGRDVNFPVDEEIDCTLMNDETISCNSYSYYGKEDSPVMTNGARHFKSDENNQNLSSKISKISQNCNLKVDSKSCFYDHSYSSLPSPTEVDKGKRHPFSKPNGFSDNKSTSCNSKFSPHNLPAIVITGSAEPNTVYLNVPNSGQQLKPSEFPKRSSLSFARAIAEGRVADDATVQNGFSTMDDDSEDDYVSYDTFYKDKSLPRKKVVKPVKSMQTKSAECEELNQENILTENMSKLDLDIDGFFSSFSRKKLTSPFHRGKKSPDKKGSPITKLGRTNKSFSPKSDGGNWNSNVVNVNSNNSTIKSWADAFMSTSLSRFSLASSTFTSSTRSSCQTLASLNTPLLDRKPAFEKGEFYSSSTMPSKGKRRRKKKPAQEISVPLTNLMTEPTATFSLSLSDKLKEKDENLDRISSFINSDSIQRVGTIRNMFEKKSKELHSEKRATREKLFSGVTRALKLHRINTKPAKRSSSMRSPTASPLPSPTGTCNMDQPHVPVSFGADLFKSWKKN</sequence>